<accession>A0ABM8Z9U1</accession>
<evidence type="ECO:0000313" key="2">
    <source>
        <dbReference type="EMBL" id="CAH0418086.1"/>
    </source>
</evidence>
<protein>
    <submittedName>
        <fullName evidence="2">Uncharacterized protein</fullName>
    </submittedName>
</protein>
<evidence type="ECO:0000256" key="1">
    <source>
        <dbReference type="SAM" id="Phobius"/>
    </source>
</evidence>
<feature type="transmembrane region" description="Helical" evidence="1">
    <location>
        <begin position="149"/>
        <end position="168"/>
    </location>
</feature>
<feature type="transmembrane region" description="Helical" evidence="1">
    <location>
        <begin position="209"/>
        <end position="231"/>
    </location>
</feature>
<sequence>MPAQSIEAISAENQHLQQQLNPESEHYYHCFAQYLDENGAFCRPHALADHKREVLRQIVNAQKTEYDCQTYFTMSAVELAQKHLEQTPHSGRSYTKAWLLFALAFAFPQMLGPEHTFDFGGTILFMVLASTAAYLICRFFAQTKDVFQGLLGWGLVCLTTIFNLALALQVHTPVVYHLSGATGMISLALIALIAVLLDPISGYQNSFDRVVLVLAINNSILGMLVIIINTVTLKEGINPLNTWWIGGLFAIITLISTIAMWRLIKYVH</sequence>
<evidence type="ECO:0000313" key="3">
    <source>
        <dbReference type="Proteomes" id="UP000789719"/>
    </source>
</evidence>
<dbReference type="RefSeq" id="WP_230098192.1">
    <property type="nucleotide sequence ID" value="NZ_CAKKNT010000004.1"/>
</dbReference>
<dbReference type="Proteomes" id="UP000789719">
    <property type="component" value="Unassembled WGS sequence"/>
</dbReference>
<reference evidence="2 3" key="1">
    <citation type="submission" date="2021-11" db="EMBL/GenBank/DDBJ databases">
        <authorList>
            <person name="Depoorter E."/>
        </authorList>
    </citation>
    <scope>NUCLEOTIDE SEQUENCE [LARGE SCALE GENOMIC DNA]</scope>
    <source>
        <strain evidence="2 3">LMG 24286</strain>
    </source>
</reference>
<keyword evidence="1" id="KW-1133">Transmembrane helix</keyword>
<keyword evidence="3" id="KW-1185">Reference proteome</keyword>
<proteinExistence type="predicted"/>
<keyword evidence="1" id="KW-0812">Transmembrane</keyword>
<dbReference type="EMBL" id="CAKKNT010000004">
    <property type="protein sequence ID" value="CAH0418086.1"/>
    <property type="molecule type" value="Genomic_DNA"/>
</dbReference>
<name>A0ABM8Z9U1_9LACO</name>
<keyword evidence="1" id="KW-0472">Membrane</keyword>
<feature type="transmembrane region" description="Helical" evidence="1">
    <location>
        <begin position="243"/>
        <end position="264"/>
    </location>
</feature>
<feature type="transmembrane region" description="Helical" evidence="1">
    <location>
        <begin position="117"/>
        <end position="137"/>
    </location>
</feature>
<gene>
    <name evidence="2" type="ORF">WGH24286_00502</name>
</gene>
<comment type="caution">
    <text evidence="2">The sequence shown here is derived from an EMBL/GenBank/DDBJ whole genome shotgun (WGS) entry which is preliminary data.</text>
</comment>
<feature type="transmembrane region" description="Helical" evidence="1">
    <location>
        <begin position="174"/>
        <end position="197"/>
    </location>
</feature>
<organism evidence="2 3">
    <name type="scientific">Periweissella ghanensis</name>
    <dbReference type="NCBI Taxonomy" id="467997"/>
    <lineage>
        <taxon>Bacteria</taxon>
        <taxon>Bacillati</taxon>
        <taxon>Bacillota</taxon>
        <taxon>Bacilli</taxon>
        <taxon>Lactobacillales</taxon>
        <taxon>Lactobacillaceae</taxon>
        <taxon>Periweissella</taxon>
    </lineage>
</organism>